<dbReference type="GO" id="GO:0016743">
    <property type="term" value="F:carboxyl- or carbamoyltransferase activity"/>
    <property type="evidence" value="ECO:0007669"/>
    <property type="project" value="UniProtKB-UniRule"/>
</dbReference>
<organism evidence="22 23">
    <name type="scientific">Nocardia neocaledoniensis</name>
    <dbReference type="NCBI Taxonomy" id="236511"/>
    <lineage>
        <taxon>Bacteria</taxon>
        <taxon>Bacillati</taxon>
        <taxon>Actinomycetota</taxon>
        <taxon>Actinomycetes</taxon>
        <taxon>Mycobacteriales</taxon>
        <taxon>Nocardiaceae</taxon>
        <taxon>Nocardia</taxon>
    </lineage>
</organism>
<comment type="subcellular location">
    <subcellularLocation>
        <location evidence="1 18">Cytoplasm</location>
    </subcellularLocation>
</comment>
<dbReference type="HAMAP" id="MF_00823">
    <property type="entry name" value="AcetylCoA_CT_alpha"/>
    <property type="match status" value="1"/>
</dbReference>
<proteinExistence type="inferred from homology"/>
<keyword evidence="7 18" id="KW-0963">Cytoplasm</keyword>
<dbReference type="PANTHER" id="PTHR42853:SF3">
    <property type="entry name" value="ACETYL-COENZYME A CARBOXYLASE CARBOXYL TRANSFERASE SUBUNIT ALPHA, CHLOROPLASTIC"/>
    <property type="match status" value="1"/>
</dbReference>
<evidence type="ECO:0000256" key="1">
    <source>
        <dbReference type="ARBA" id="ARBA00004496"/>
    </source>
</evidence>
<evidence type="ECO:0000256" key="13">
    <source>
        <dbReference type="ARBA" id="ARBA00022840"/>
    </source>
</evidence>
<comment type="function">
    <text evidence="18">Component of the acetyl coenzyme A carboxylase (ACC) complex. First, biotin carboxylase catalyzes the carboxylation of biotin on its carrier protein (BCCP) and then the CO(2) group is transferred by the carboxyltransferase to acetyl-CoA to form malonyl-CoA.</text>
</comment>
<comment type="pathway">
    <text evidence="2 18">Lipid metabolism; malonyl-CoA biosynthesis; malonyl-CoA from acetyl-CoA: step 1/1.</text>
</comment>
<dbReference type="InterPro" id="IPR029045">
    <property type="entry name" value="ClpP/crotonase-like_dom_sf"/>
</dbReference>
<keyword evidence="14 18" id="KW-0443">Lipid metabolism</keyword>
<dbReference type="InterPro" id="IPR000438">
    <property type="entry name" value="Acetyl_CoA_COase_Trfase_b_su"/>
</dbReference>
<dbReference type="SUPFAM" id="SSF52096">
    <property type="entry name" value="ClpP/crotonase"/>
    <property type="match status" value="2"/>
</dbReference>
<comment type="subunit">
    <text evidence="6">Acetyl-CoA carboxylase is a heterotetramer composed of biotin carboxyl carrier protein (AccB), biotin carboxylase (AccC) and two subunits of ACCase subunit beta/alpha.</text>
</comment>
<evidence type="ECO:0000256" key="7">
    <source>
        <dbReference type="ARBA" id="ARBA00022490"/>
    </source>
</evidence>
<evidence type="ECO:0000256" key="18">
    <source>
        <dbReference type="HAMAP-Rule" id="MF_00823"/>
    </source>
</evidence>
<keyword evidence="10 18" id="KW-0547">Nucleotide-binding</keyword>
<dbReference type="UniPathway" id="UPA00655">
    <property type="reaction ID" value="UER00711"/>
</dbReference>
<keyword evidence="23" id="KW-1185">Reference proteome</keyword>
<evidence type="ECO:0000256" key="12">
    <source>
        <dbReference type="ARBA" id="ARBA00022832"/>
    </source>
</evidence>
<evidence type="ECO:0000256" key="4">
    <source>
        <dbReference type="ARBA" id="ARBA00006276"/>
    </source>
</evidence>
<evidence type="ECO:0000256" key="5">
    <source>
        <dbReference type="ARBA" id="ARBA00010284"/>
    </source>
</evidence>
<dbReference type="Pfam" id="PF03255">
    <property type="entry name" value="ACCA"/>
    <property type="match status" value="1"/>
</dbReference>
<evidence type="ECO:0000256" key="15">
    <source>
        <dbReference type="ARBA" id="ARBA00023160"/>
    </source>
</evidence>
<dbReference type="NCBIfam" id="TIGR00515">
    <property type="entry name" value="accD"/>
    <property type="match status" value="1"/>
</dbReference>
<dbReference type="PANTHER" id="PTHR42853">
    <property type="entry name" value="ACETYL-COENZYME A CARBOXYLASE CARBOXYL TRANSFERASE SUBUNIT ALPHA"/>
    <property type="match status" value="1"/>
</dbReference>
<dbReference type="RefSeq" id="WP_110035387.1">
    <property type="nucleotide sequence ID" value="NZ_QGTL01000001.1"/>
</dbReference>
<comment type="catalytic activity">
    <reaction evidence="17 18">
        <text>N(6)-carboxybiotinyl-L-lysyl-[protein] + acetyl-CoA = N(6)-biotinyl-L-lysyl-[protein] + malonyl-CoA</text>
        <dbReference type="Rhea" id="RHEA:54728"/>
        <dbReference type="Rhea" id="RHEA-COMP:10505"/>
        <dbReference type="Rhea" id="RHEA-COMP:10506"/>
        <dbReference type="ChEBI" id="CHEBI:57288"/>
        <dbReference type="ChEBI" id="CHEBI:57384"/>
        <dbReference type="ChEBI" id="CHEBI:83144"/>
        <dbReference type="ChEBI" id="CHEBI:83145"/>
        <dbReference type="EC" id="2.1.3.15"/>
    </reaction>
</comment>
<dbReference type="GO" id="GO:0003989">
    <property type="term" value="F:acetyl-CoA carboxylase activity"/>
    <property type="evidence" value="ECO:0007669"/>
    <property type="project" value="InterPro"/>
</dbReference>
<dbReference type="InterPro" id="IPR011762">
    <property type="entry name" value="COA_CT_N"/>
</dbReference>
<keyword evidence="8 18" id="KW-0444">Lipid biosynthesis</keyword>
<evidence type="ECO:0000313" key="23">
    <source>
        <dbReference type="Proteomes" id="UP000246410"/>
    </source>
</evidence>
<evidence type="ECO:0000259" key="21">
    <source>
        <dbReference type="PROSITE" id="PS50989"/>
    </source>
</evidence>
<feature type="zinc finger region" description="C4-type" evidence="19">
    <location>
        <begin position="17"/>
        <end position="39"/>
    </location>
</feature>
<reference evidence="22 23" key="1">
    <citation type="submission" date="2018-05" db="EMBL/GenBank/DDBJ databases">
        <title>Genomic Encyclopedia of Type Strains, Phase IV (KMG-IV): sequencing the most valuable type-strain genomes for metagenomic binning, comparative biology and taxonomic classification.</title>
        <authorList>
            <person name="Goeker M."/>
        </authorList>
    </citation>
    <scope>NUCLEOTIDE SEQUENCE [LARGE SCALE GENOMIC DNA]</scope>
    <source>
        <strain evidence="22 23">DSM 44717</strain>
    </source>
</reference>
<dbReference type="GO" id="GO:0009317">
    <property type="term" value="C:acetyl-CoA carboxylase complex"/>
    <property type="evidence" value="ECO:0007669"/>
    <property type="project" value="InterPro"/>
</dbReference>
<comment type="similarity">
    <text evidence="5">In the N-terminal section; belongs to the AccD/PCCB family.</text>
</comment>
<dbReference type="InterPro" id="IPR001095">
    <property type="entry name" value="Acetyl_CoA_COase_a_su"/>
</dbReference>
<evidence type="ECO:0000256" key="6">
    <source>
        <dbReference type="ARBA" id="ARBA00011664"/>
    </source>
</evidence>
<evidence type="ECO:0000256" key="17">
    <source>
        <dbReference type="ARBA" id="ARBA00049152"/>
    </source>
</evidence>
<dbReference type="PRINTS" id="PR01070">
    <property type="entry name" value="ACCCTRFRASEB"/>
</dbReference>
<evidence type="ECO:0000313" key="22">
    <source>
        <dbReference type="EMBL" id="PWV80738.1"/>
    </source>
</evidence>
<feature type="domain" description="CoA carboxyltransferase C-terminal" evidence="21">
    <location>
        <begin position="286"/>
        <end position="530"/>
    </location>
</feature>
<feature type="binding site" evidence="19">
    <location>
        <position position="17"/>
    </location>
    <ligand>
        <name>Zn(2+)</name>
        <dbReference type="ChEBI" id="CHEBI:29105"/>
    </ligand>
</feature>
<keyword evidence="9 18" id="KW-0808">Transferase</keyword>
<dbReference type="GO" id="GO:0008270">
    <property type="term" value="F:zinc ion binding"/>
    <property type="evidence" value="ECO:0007669"/>
    <property type="project" value="UniProtKB-UniRule"/>
</dbReference>
<keyword evidence="15 18" id="KW-0275">Fatty acid biosynthesis</keyword>
<evidence type="ECO:0000259" key="20">
    <source>
        <dbReference type="PROSITE" id="PS50980"/>
    </source>
</evidence>
<evidence type="ECO:0000256" key="14">
    <source>
        <dbReference type="ARBA" id="ARBA00023098"/>
    </source>
</evidence>
<evidence type="ECO:0000256" key="16">
    <source>
        <dbReference type="ARBA" id="ARBA00025280"/>
    </source>
</evidence>
<feature type="domain" description="CoA carboxyltransferase N-terminal" evidence="20">
    <location>
        <begin position="13"/>
        <end position="282"/>
    </location>
</feature>
<evidence type="ECO:0000256" key="2">
    <source>
        <dbReference type="ARBA" id="ARBA00004956"/>
    </source>
</evidence>
<dbReference type="Gene3D" id="3.90.226.10">
    <property type="entry name" value="2-enoyl-CoA Hydratase, Chain A, domain 1"/>
    <property type="match status" value="2"/>
</dbReference>
<keyword evidence="19" id="KW-0862">Zinc</keyword>
<sequence>MTVVDTTATTGTAWLLCPLCDTMIYRKRYERASRVCPECDGHGMLTADQRVDQLLDADSAKPIATAATVADPLGFTDTRAYPERIRQARESTDLPEAIRCVRGTVDGTPIVLAVMDFRFLGGSLGSAVGEAVTAAAEAALADRAPLVLVTASGGARMQEGIVALIQMAKTSRALRRLDDAGVLTISIISDPTYGGVAASFATATDIIIAEPGARLGFAGPRVIRQTIGQTLPEGFQTAEFLLEHGIVDMICHRWALRTRLSRLVAMTERPPLRTEPGDPDALVTDPAALSVGESWDRVRAARRLDRPTTLDYLAAAFDDFVELHGDRMSADCPAMIAGLARLDGLPVVVLGTQKGHTGPELTERNYGMPTPAGYRKAVRALRLAAKLGRPVVALVDTAGAYPGIEAEEQGQAVAIAESLKLLAGLPVPVVTVITGEGGSGGALALALADRVLVCENAIYSVISPEGCAAILWKDPAAAPRAAAALRVDAVALLELGIADAVVPEPEGGADRDPVGAAALLRRAVRQAVHELRAWPTADLIAQRHSRFRGYGLARDLTETSWSTS</sequence>
<feature type="binding site" evidence="19">
    <location>
        <position position="39"/>
    </location>
    <ligand>
        <name>Zn(2+)</name>
        <dbReference type="ChEBI" id="CHEBI:29105"/>
    </ligand>
</feature>
<comment type="subunit">
    <text evidence="18">Acetyl-CoA carboxylase is a heterohexamer composed of biotin carboxyl carrier protein (AccB), biotin carboxylase (AccC) and two subunits each of ACCase subunit alpha (AccA) and ACCase subunit beta (AccD).</text>
</comment>
<evidence type="ECO:0000256" key="8">
    <source>
        <dbReference type="ARBA" id="ARBA00022516"/>
    </source>
</evidence>
<evidence type="ECO:0000256" key="10">
    <source>
        <dbReference type="ARBA" id="ARBA00022741"/>
    </source>
</evidence>
<keyword evidence="11 19" id="KW-0863">Zinc-finger</keyword>
<feature type="binding site" evidence="19">
    <location>
        <position position="20"/>
    </location>
    <ligand>
        <name>Zn(2+)</name>
        <dbReference type="ChEBI" id="CHEBI:29105"/>
    </ligand>
</feature>
<comment type="similarity">
    <text evidence="3 19">Belongs to the AccD/PCCB family.</text>
</comment>
<dbReference type="PROSITE" id="PS50989">
    <property type="entry name" value="COA_CT_CTER"/>
    <property type="match status" value="1"/>
</dbReference>
<accession>A0A317P384</accession>
<dbReference type="GO" id="GO:2001295">
    <property type="term" value="P:malonyl-CoA biosynthetic process"/>
    <property type="evidence" value="ECO:0007669"/>
    <property type="project" value="UniProtKB-UniRule"/>
</dbReference>
<dbReference type="GO" id="GO:0005524">
    <property type="term" value="F:ATP binding"/>
    <property type="evidence" value="ECO:0007669"/>
    <property type="project" value="UniProtKB-KW"/>
</dbReference>
<dbReference type="HAMAP" id="MF_01395">
    <property type="entry name" value="AcetylCoA_CT_beta"/>
    <property type="match status" value="1"/>
</dbReference>
<dbReference type="NCBIfam" id="NF041504">
    <property type="entry name" value="AccA_sub"/>
    <property type="match status" value="1"/>
</dbReference>
<gene>
    <name evidence="18" type="primary">accA</name>
    <name evidence="19" type="synonym">accD</name>
    <name evidence="22" type="ORF">DFR69_10174</name>
</gene>
<comment type="similarity">
    <text evidence="4">In the C-terminal section; belongs to the AccA family.</text>
</comment>
<name>A0A317P384_9NOCA</name>
<evidence type="ECO:0000256" key="3">
    <source>
        <dbReference type="ARBA" id="ARBA00006102"/>
    </source>
</evidence>
<keyword evidence="13 18" id="KW-0067">ATP-binding</keyword>
<evidence type="ECO:0000256" key="11">
    <source>
        <dbReference type="ARBA" id="ARBA00022771"/>
    </source>
</evidence>
<dbReference type="InterPro" id="IPR011763">
    <property type="entry name" value="COA_CT_C"/>
</dbReference>
<dbReference type="EC" id="2.1.3.15" evidence="18"/>
<evidence type="ECO:0000256" key="19">
    <source>
        <dbReference type="HAMAP-Rule" id="MF_01395"/>
    </source>
</evidence>
<comment type="caution">
    <text evidence="22">The sequence shown here is derived from an EMBL/GenBank/DDBJ whole genome shotgun (WGS) entry which is preliminary data.</text>
</comment>
<comment type="function">
    <text evidence="16 19">Component of the acetyl coenzyme A carboxylase (ACC) complex. Biotin carboxylase (BC) catalyzes the carboxylation of biotin on its carrier protein (BCCP) and then the CO(2) group is transferred by the transcarboxylase to acetyl-CoA to form malonyl-CoA.</text>
</comment>
<comment type="cofactor">
    <cofactor evidence="19">
        <name>Zn(2+)</name>
        <dbReference type="ChEBI" id="CHEBI:29105"/>
    </cofactor>
    <text evidence="19">Binds 1 zinc ion per subunit.</text>
</comment>
<evidence type="ECO:0000256" key="9">
    <source>
        <dbReference type="ARBA" id="ARBA00022679"/>
    </source>
</evidence>
<dbReference type="EMBL" id="QGTL01000001">
    <property type="protein sequence ID" value="PWV80738.1"/>
    <property type="molecule type" value="Genomic_DNA"/>
</dbReference>
<feature type="binding site" evidence="19">
    <location>
        <position position="36"/>
    </location>
    <ligand>
        <name>Zn(2+)</name>
        <dbReference type="ChEBI" id="CHEBI:29105"/>
    </ligand>
</feature>
<dbReference type="AlphaFoldDB" id="A0A317P384"/>
<dbReference type="GO" id="GO:0006633">
    <property type="term" value="P:fatty acid biosynthetic process"/>
    <property type="evidence" value="ECO:0007669"/>
    <property type="project" value="UniProtKB-KW"/>
</dbReference>
<protein>
    <recommendedName>
        <fullName evidence="18 19">Multifunctional fusion protein</fullName>
    </recommendedName>
    <domain>
        <recommendedName>
            <fullName evidence="18">Acetyl-coenzyme A carboxylase carboxyl transferase subunit alpha</fullName>
            <shortName evidence="18">ACCase subunit alpha</shortName>
            <shortName evidence="18">Acetyl-CoA carboxylase carboxyltransferase subunit alpha</shortName>
            <ecNumber evidence="18">2.1.3.15</ecNumber>
        </recommendedName>
    </domain>
    <domain>
        <recommendedName>
            <fullName evidence="19">Acetyl-coenzyme A carboxylase carboxyl transferase subunit beta</fullName>
            <shortName evidence="19">ACCase subunit beta</shortName>
            <shortName evidence="19">Acetyl-CoA carboxylase carboxyltransferase subunit beta</shortName>
        </recommendedName>
    </domain>
</protein>
<keyword evidence="19" id="KW-0479">Metal-binding</keyword>
<dbReference type="PROSITE" id="PS50980">
    <property type="entry name" value="COA_CT_NTER"/>
    <property type="match status" value="1"/>
</dbReference>
<keyword evidence="12 18" id="KW-0276">Fatty acid metabolism</keyword>
<dbReference type="Proteomes" id="UP000246410">
    <property type="component" value="Unassembled WGS sequence"/>
</dbReference>
<comment type="similarity">
    <text evidence="18">Belongs to the AccA family.</text>
</comment>